<dbReference type="InterPro" id="IPR030963">
    <property type="entry name" value="DHQ_synth_fam"/>
</dbReference>
<evidence type="ECO:0000313" key="21">
    <source>
        <dbReference type="EMBL" id="GGG02778.1"/>
    </source>
</evidence>
<keyword evidence="9 18" id="KW-0963">Cytoplasm</keyword>
<comment type="subcellular location">
    <subcellularLocation>
        <location evidence="4 18">Cytoplasm</location>
    </subcellularLocation>
</comment>
<dbReference type="OrthoDB" id="9806583at2"/>
<comment type="caution">
    <text evidence="21">The sequence shown here is derived from an EMBL/GenBank/DDBJ whole genome shotgun (WGS) entry which is preliminary data.</text>
</comment>
<feature type="binding site" evidence="18">
    <location>
        <position position="248"/>
    </location>
    <ligand>
        <name>Zn(2+)</name>
        <dbReference type="ChEBI" id="CHEBI:29105"/>
    </ligand>
</feature>
<dbReference type="RefSeq" id="WP_117003304.1">
    <property type="nucleotide sequence ID" value="NZ_BMJS01000025.1"/>
</dbReference>
<keyword evidence="13 18" id="KW-0862">Zinc</keyword>
<evidence type="ECO:0000256" key="12">
    <source>
        <dbReference type="ARBA" id="ARBA00022741"/>
    </source>
</evidence>
<dbReference type="InterPro" id="IPR050071">
    <property type="entry name" value="Dehydroquinate_synthase"/>
</dbReference>
<dbReference type="Pfam" id="PF24621">
    <property type="entry name" value="DHQS_C"/>
    <property type="match status" value="1"/>
</dbReference>
<reference evidence="21" key="2">
    <citation type="submission" date="2020-09" db="EMBL/GenBank/DDBJ databases">
        <authorList>
            <person name="Sun Q."/>
            <person name="Zhou Y."/>
        </authorList>
    </citation>
    <scope>NUCLEOTIDE SEQUENCE</scope>
    <source>
        <strain evidence="21">CGMCC 1.15758</strain>
    </source>
</reference>
<comment type="catalytic activity">
    <reaction evidence="1 18">
        <text>7-phospho-2-dehydro-3-deoxy-D-arabino-heptonate = 3-dehydroquinate + phosphate</text>
        <dbReference type="Rhea" id="RHEA:21968"/>
        <dbReference type="ChEBI" id="CHEBI:32364"/>
        <dbReference type="ChEBI" id="CHEBI:43474"/>
        <dbReference type="ChEBI" id="CHEBI:58394"/>
        <dbReference type="EC" id="4.2.3.4"/>
    </reaction>
</comment>
<dbReference type="PANTHER" id="PTHR43622:SF7">
    <property type="entry name" value="3-DEHYDROQUINATE SYNTHASE, CHLOROPLASTIC"/>
    <property type="match status" value="1"/>
</dbReference>
<dbReference type="GO" id="GO:0005737">
    <property type="term" value="C:cytoplasm"/>
    <property type="evidence" value="ECO:0007669"/>
    <property type="project" value="UniProtKB-SubCell"/>
</dbReference>
<feature type="binding site" evidence="18">
    <location>
        <position position="184"/>
    </location>
    <ligand>
        <name>Zn(2+)</name>
        <dbReference type="ChEBI" id="CHEBI:29105"/>
    </ligand>
</feature>
<dbReference type="PIRSF" id="PIRSF001455">
    <property type="entry name" value="DHQ_synth"/>
    <property type="match status" value="1"/>
</dbReference>
<dbReference type="InterPro" id="IPR016037">
    <property type="entry name" value="DHQ_synth_AroB"/>
</dbReference>
<evidence type="ECO:0000256" key="3">
    <source>
        <dbReference type="ARBA" id="ARBA00003485"/>
    </source>
</evidence>
<dbReference type="Gene3D" id="3.40.50.1970">
    <property type="match status" value="1"/>
</dbReference>
<dbReference type="SUPFAM" id="SSF56796">
    <property type="entry name" value="Dehydroquinate synthase-like"/>
    <property type="match status" value="1"/>
</dbReference>
<sequence>MITEVVVSPKGKPSYPVMISPDIDFARLISYIKNKEVLVVTNTTIADLYLSQLDKAIKGECFKYAHCILADGEAHKNSDSLNTIYQHLLERNYTRNCVLVALGGGVIGDITGFAAATYQRGTNVIQIPTTLLSQVDSSVGGKTAINHPLGKNMIGAFFQPQLVMTSTQFLKTLPQREFAAGMAEVIKYGCIIDADFFAWLEQNAQLLIVYDPNALIYAIAKSCELKAHVVSLDEEEKTGVRALLNLGHTFGHAIECCQNYQGLKHGEAVAIGMVMAAELSQSLGFVDESVVQRIRALLQCFSLPVVLPQGLSKTQFIAAMLRDKKNTTAGITLILLDEIGQAKVDKSVSENALSEFLSRYFD</sequence>
<feature type="binding site" evidence="18">
    <location>
        <begin position="169"/>
        <end position="172"/>
    </location>
    <ligand>
        <name>NAD(+)</name>
        <dbReference type="ChEBI" id="CHEBI:57540"/>
    </ligand>
</feature>
<gene>
    <name evidence="18 21" type="primary">aroB</name>
    <name evidence="21" type="ORF">GCM10010995_20220</name>
</gene>
<dbReference type="InterPro" id="IPR030960">
    <property type="entry name" value="DHQS/DOIS_N"/>
</dbReference>
<evidence type="ECO:0000256" key="18">
    <source>
        <dbReference type="HAMAP-Rule" id="MF_00110"/>
    </source>
</evidence>
<dbReference type="EC" id="4.2.3.4" evidence="7 18"/>
<evidence type="ECO:0000256" key="1">
    <source>
        <dbReference type="ARBA" id="ARBA00001393"/>
    </source>
</evidence>
<evidence type="ECO:0000256" key="7">
    <source>
        <dbReference type="ARBA" id="ARBA00013031"/>
    </source>
</evidence>
<dbReference type="Gene3D" id="1.20.1090.10">
    <property type="entry name" value="Dehydroquinate synthase-like - alpha domain"/>
    <property type="match status" value="1"/>
</dbReference>
<dbReference type="GO" id="GO:0000166">
    <property type="term" value="F:nucleotide binding"/>
    <property type="evidence" value="ECO:0007669"/>
    <property type="project" value="UniProtKB-KW"/>
</dbReference>
<protein>
    <recommendedName>
        <fullName evidence="8 18">3-dehydroquinate synthase</fullName>
        <shortName evidence="18">DHQS</shortName>
        <ecNumber evidence="7 18">4.2.3.4</ecNumber>
    </recommendedName>
</protein>
<dbReference type="GO" id="GO:0008652">
    <property type="term" value="P:amino acid biosynthetic process"/>
    <property type="evidence" value="ECO:0007669"/>
    <property type="project" value="UniProtKB-KW"/>
</dbReference>
<comment type="similarity">
    <text evidence="6 18">Belongs to the sugar phosphate cyclases superfamily. Dehydroquinate synthase family.</text>
</comment>
<keyword evidence="15 18" id="KW-0057">Aromatic amino acid biosynthesis</keyword>
<dbReference type="AlphaFoldDB" id="A0A8J3E9D6"/>
<dbReference type="FunFam" id="3.40.50.1970:FF:000001">
    <property type="entry name" value="3-dehydroquinate synthase"/>
    <property type="match status" value="1"/>
</dbReference>
<evidence type="ECO:0000256" key="4">
    <source>
        <dbReference type="ARBA" id="ARBA00004496"/>
    </source>
</evidence>
<dbReference type="CDD" id="cd08195">
    <property type="entry name" value="DHQS"/>
    <property type="match status" value="1"/>
</dbReference>
<comment type="cofactor">
    <cofactor evidence="2 18">
        <name>NAD(+)</name>
        <dbReference type="ChEBI" id="CHEBI:57540"/>
    </cofactor>
</comment>
<evidence type="ECO:0000256" key="15">
    <source>
        <dbReference type="ARBA" id="ARBA00023141"/>
    </source>
</evidence>
<organism evidence="21 22">
    <name type="scientific">Cysteiniphilum litorale</name>
    <dbReference type="NCBI Taxonomy" id="2056700"/>
    <lineage>
        <taxon>Bacteria</taxon>
        <taxon>Pseudomonadati</taxon>
        <taxon>Pseudomonadota</taxon>
        <taxon>Gammaproteobacteria</taxon>
        <taxon>Thiotrichales</taxon>
        <taxon>Fastidiosibacteraceae</taxon>
        <taxon>Cysteiniphilum</taxon>
    </lineage>
</organism>
<dbReference type="UniPathway" id="UPA00053">
    <property type="reaction ID" value="UER00085"/>
</dbReference>
<dbReference type="InterPro" id="IPR056179">
    <property type="entry name" value="DHQS_C"/>
</dbReference>
<evidence type="ECO:0000256" key="2">
    <source>
        <dbReference type="ARBA" id="ARBA00001911"/>
    </source>
</evidence>
<evidence type="ECO:0000256" key="9">
    <source>
        <dbReference type="ARBA" id="ARBA00022490"/>
    </source>
</evidence>
<keyword evidence="14 18" id="KW-0520">NAD</keyword>
<keyword evidence="16 18" id="KW-0456">Lyase</keyword>
<dbReference type="GO" id="GO:0009073">
    <property type="term" value="P:aromatic amino acid family biosynthetic process"/>
    <property type="evidence" value="ECO:0007669"/>
    <property type="project" value="UniProtKB-KW"/>
</dbReference>
<accession>A0A8J3E9D6</accession>
<feature type="domain" description="3-dehydroquinate synthase C-terminal" evidence="20">
    <location>
        <begin position="181"/>
        <end position="326"/>
    </location>
</feature>
<evidence type="ECO:0000259" key="20">
    <source>
        <dbReference type="Pfam" id="PF24621"/>
    </source>
</evidence>
<dbReference type="PANTHER" id="PTHR43622">
    <property type="entry name" value="3-DEHYDROQUINATE SYNTHASE"/>
    <property type="match status" value="1"/>
</dbReference>
<feature type="domain" description="3-dehydroquinate synthase N-terminal" evidence="19">
    <location>
        <begin position="67"/>
        <end position="179"/>
    </location>
</feature>
<dbReference type="NCBIfam" id="TIGR01357">
    <property type="entry name" value="aroB"/>
    <property type="match status" value="1"/>
</dbReference>
<keyword evidence="10 18" id="KW-0028">Amino-acid biosynthesis</keyword>
<dbReference type="Pfam" id="PF01761">
    <property type="entry name" value="DHQ_synthase"/>
    <property type="match status" value="1"/>
</dbReference>
<feature type="binding site" evidence="18">
    <location>
        <begin position="105"/>
        <end position="109"/>
    </location>
    <ligand>
        <name>NAD(+)</name>
        <dbReference type="ChEBI" id="CHEBI:57540"/>
    </ligand>
</feature>
<feature type="binding site" evidence="18">
    <location>
        <position position="151"/>
    </location>
    <ligand>
        <name>NAD(+)</name>
        <dbReference type="ChEBI" id="CHEBI:57540"/>
    </ligand>
</feature>
<reference evidence="21" key="1">
    <citation type="journal article" date="2014" name="Int. J. Syst. Evol. Microbiol.">
        <title>Complete genome sequence of Corynebacterium casei LMG S-19264T (=DSM 44701T), isolated from a smear-ripened cheese.</title>
        <authorList>
            <consortium name="US DOE Joint Genome Institute (JGI-PGF)"/>
            <person name="Walter F."/>
            <person name="Albersmeier A."/>
            <person name="Kalinowski J."/>
            <person name="Ruckert C."/>
        </authorList>
    </citation>
    <scope>NUCLEOTIDE SEQUENCE</scope>
    <source>
        <strain evidence="21">CGMCC 1.15758</strain>
    </source>
</reference>
<evidence type="ECO:0000256" key="14">
    <source>
        <dbReference type="ARBA" id="ARBA00023027"/>
    </source>
</evidence>
<evidence type="ECO:0000256" key="16">
    <source>
        <dbReference type="ARBA" id="ARBA00023239"/>
    </source>
</evidence>
<evidence type="ECO:0000256" key="5">
    <source>
        <dbReference type="ARBA" id="ARBA00004661"/>
    </source>
</evidence>
<keyword evidence="17 18" id="KW-0170">Cobalt</keyword>
<feature type="binding site" evidence="18">
    <location>
        <position position="142"/>
    </location>
    <ligand>
        <name>NAD(+)</name>
        <dbReference type="ChEBI" id="CHEBI:57540"/>
    </ligand>
</feature>
<comment type="function">
    <text evidence="3 18">Catalyzes the conversion of 3-deoxy-D-arabino-heptulosonate 7-phosphate (DAHP) to dehydroquinate (DHQ).</text>
</comment>
<feature type="binding site" evidence="18">
    <location>
        <begin position="129"/>
        <end position="130"/>
    </location>
    <ligand>
        <name>NAD(+)</name>
        <dbReference type="ChEBI" id="CHEBI:57540"/>
    </ligand>
</feature>
<feature type="binding site" evidence="18">
    <location>
        <begin position="71"/>
        <end position="76"/>
    </location>
    <ligand>
        <name>NAD(+)</name>
        <dbReference type="ChEBI" id="CHEBI:57540"/>
    </ligand>
</feature>
<feature type="binding site" evidence="18">
    <location>
        <position position="265"/>
    </location>
    <ligand>
        <name>Zn(2+)</name>
        <dbReference type="ChEBI" id="CHEBI:29105"/>
    </ligand>
</feature>
<dbReference type="EMBL" id="BMJS01000025">
    <property type="protein sequence ID" value="GGG02778.1"/>
    <property type="molecule type" value="Genomic_DNA"/>
</dbReference>
<evidence type="ECO:0000256" key="8">
    <source>
        <dbReference type="ARBA" id="ARBA00017684"/>
    </source>
</evidence>
<dbReference type="HAMAP" id="MF_00110">
    <property type="entry name" value="DHQ_synthase"/>
    <property type="match status" value="1"/>
</dbReference>
<comment type="cofactor">
    <cofactor evidence="18">
        <name>Co(2+)</name>
        <dbReference type="ChEBI" id="CHEBI:48828"/>
    </cofactor>
    <cofactor evidence="18">
        <name>Zn(2+)</name>
        <dbReference type="ChEBI" id="CHEBI:29105"/>
    </cofactor>
    <text evidence="18">Binds 1 divalent metal cation per subunit. Can use either Co(2+) or Zn(2+).</text>
</comment>
<dbReference type="GO" id="GO:0009423">
    <property type="term" value="P:chorismate biosynthetic process"/>
    <property type="evidence" value="ECO:0007669"/>
    <property type="project" value="UniProtKB-UniRule"/>
</dbReference>
<evidence type="ECO:0000313" key="22">
    <source>
        <dbReference type="Proteomes" id="UP000636949"/>
    </source>
</evidence>
<evidence type="ECO:0000256" key="11">
    <source>
        <dbReference type="ARBA" id="ARBA00022723"/>
    </source>
</evidence>
<comment type="pathway">
    <text evidence="5 18">Metabolic intermediate biosynthesis; chorismate biosynthesis; chorismate from D-erythrose 4-phosphate and phosphoenolpyruvate: step 2/7.</text>
</comment>
<name>A0A8J3E9D6_9GAMM</name>
<evidence type="ECO:0000256" key="10">
    <source>
        <dbReference type="ARBA" id="ARBA00022605"/>
    </source>
</evidence>
<dbReference type="GO" id="GO:0003856">
    <property type="term" value="F:3-dehydroquinate synthase activity"/>
    <property type="evidence" value="ECO:0007669"/>
    <property type="project" value="UniProtKB-UniRule"/>
</dbReference>
<evidence type="ECO:0000259" key="19">
    <source>
        <dbReference type="Pfam" id="PF01761"/>
    </source>
</evidence>
<keyword evidence="12 18" id="KW-0547">Nucleotide-binding</keyword>
<evidence type="ECO:0000256" key="6">
    <source>
        <dbReference type="ARBA" id="ARBA00005412"/>
    </source>
</evidence>
<evidence type="ECO:0000256" key="17">
    <source>
        <dbReference type="ARBA" id="ARBA00023285"/>
    </source>
</evidence>
<dbReference type="Proteomes" id="UP000636949">
    <property type="component" value="Unassembled WGS sequence"/>
</dbReference>
<keyword evidence="11 18" id="KW-0479">Metal-binding</keyword>
<keyword evidence="22" id="KW-1185">Reference proteome</keyword>
<proteinExistence type="inferred from homology"/>
<evidence type="ECO:0000256" key="13">
    <source>
        <dbReference type="ARBA" id="ARBA00022833"/>
    </source>
</evidence>
<dbReference type="GO" id="GO:0046872">
    <property type="term" value="F:metal ion binding"/>
    <property type="evidence" value="ECO:0007669"/>
    <property type="project" value="UniProtKB-KW"/>
</dbReference>